<dbReference type="PIRSF" id="PIRSF000151">
    <property type="entry name" value="GPR"/>
    <property type="match status" value="1"/>
</dbReference>
<dbReference type="Pfam" id="PF00171">
    <property type="entry name" value="Aldedh"/>
    <property type="match status" value="1"/>
</dbReference>
<dbReference type="EMBL" id="JAWJZY010000001">
    <property type="protein sequence ID" value="MEE8657595.1"/>
    <property type="molecule type" value="Genomic_DNA"/>
</dbReference>
<keyword evidence="7" id="KW-0963">Cytoplasm</keyword>
<evidence type="ECO:0000256" key="5">
    <source>
        <dbReference type="ARBA" id="ARBA00023002"/>
    </source>
</evidence>
<accession>A0ABU7TZK1</accession>
<dbReference type="InterPro" id="IPR020593">
    <property type="entry name" value="G-glutamylP_reductase_CS"/>
</dbReference>
<comment type="function">
    <text evidence="7">Catalyzes the NADPH-dependent reduction of L-glutamate 5-phosphate into L-glutamate 5-semialdehyde and phosphate. The product spontaneously undergoes cyclization to form 1-pyrroline-5-carboxylate.</text>
</comment>
<name>A0ABU7TZK1_9PROT</name>
<evidence type="ECO:0000256" key="1">
    <source>
        <dbReference type="ARBA" id="ARBA00004985"/>
    </source>
</evidence>
<comment type="similarity">
    <text evidence="7">Belongs to the gamma-glutamyl phosphate reductase family.</text>
</comment>
<proteinExistence type="inferred from homology"/>
<keyword evidence="2 7" id="KW-0028">Amino-acid biosynthesis</keyword>
<comment type="catalytic activity">
    <reaction evidence="6 7">
        <text>L-glutamate 5-semialdehyde + phosphate + NADP(+) = L-glutamyl 5-phosphate + NADPH + H(+)</text>
        <dbReference type="Rhea" id="RHEA:19541"/>
        <dbReference type="ChEBI" id="CHEBI:15378"/>
        <dbReference type="ChEBI" id="CHEBI:43474"/>
        <dbReference type="ChEBI" id="CHEBI:57783"/>
        <dbReference type="ChEBI" id="CHEBI:58066"/>
        <dbReference type="ChEBI" id="CHEBI:58274"/>
        <dbReference type="ChEBI" id="CHEBI:58349"/>
        <dbReference type="EC" id="1.2.1.41"/>
    </reaction>
</comment>
<keyword evidence="5 7" id="KW-0560">Oxidoreductase</keyword>
<evidence type="ECO:0000256" key="3">
    <source>
        <dbReference type="ARBA" id="ARBA00022650"/>
    </source>
</evidence>
<dbReference type="PANTHER" id="PTHR11063:SF8">
    <property type="entry name" value="DELTA-1-PYRROLINE-5-CARBOXYLATE SYNTHASE"/>
    <property type="match status" value="1"/>
</dbReference>
<dbReference type="NCBIfam" id="TIGR00407">
    <property type="entry name" value="proA"/>
    <property type="match status" value="1"/>
</dbReference>
<dbReference type="Proteomes" id="UP001312908">
    <property type="component" value="Unassembled WGS sequence"/>
</dbReference>
<dbReference type="InterPro" id="IPR012134">
    <property type="entry name" value="Glu-5-SA_DH"/>
</dbReference>
<evidence type="ECO:0000256" key="6">
    <source>
        <dbReference type="ARBA" id="ARBA00049024"/>
    </source>
</evidence>
<dbReference type="SUPFAM" id="SSF53720">
    <property type="entry name" value="ALDH-like"/>
    <property type="match status" value="1"/>
</dbReference>
<dbReference type="RefSeq" id="WP_394818620.1">
    <property type="nucleotide sequence ID" value="NZ_JAWJZY010000001.1"/>
</dbReference>
<dbReference type="InterPro" id="IPR015590">
    <property type="entry name" value="Aldehyde_DH_dom"/>
</dbReference>
<dbReference type="InterPro" id="IPR000965">
    <property type="entry name" value="GPR_dom"/>
</dbReference>
<evidence type="ECO:0000256" key="4">
    <source>
        <dbReference type="ARBA" id="ARBA00022857"/>
    </source>
</evidence>
<evidence type="ECO:0000256" key="2">
    <source>
        <dbReference type="ARBA" id="ARBA00022605"/>
    </source>
</evidence>
<dbReference type="PANTHER" id="PTHR11063">
    <property type="entry name" value="GLUTAMATE SEMIALDEHYDE DEHYDROGENASE"/>
    <property type="match status" value="1"/>
</dbReference>
<dbReference type="PROSITE" id="PS01223">
    <property type="entry name" value="PROA"/>
    <property type="match status" value="1"/>
</dbReference>
<dbReference type="NCBIfam" id="NF001221">
    <property type="entry name" value="PRK00197.1"/>
    <property type="match status" value="1"/>
</dbReference>
<evidence type="ECO:0000313" key="9">
    <source>
        <dbReference type="EMBL" id="MEE8657595.1"/>
    </source>
</evidence>
<evidence type="ECO:0000313" key="10">
    <source>
        <dbReference type="Proteomes" id="UP001312908"/>
    </source>
</evidence>
<dbReference type="InterPro" id="IPR016162">
    <property type="entry name" value="Ald_DH_N"/>
</dbReference>
<evidence type="ECO:0000259" key="8">
    <source>
        <dbReference type="Pfam" id="PF00171"/>
    </source>
</evidence>
<organism evidence="9 10">
    <name type="scientific">Sorlinia euscelidii</name>
    <dbReference type="NCBI Taxonomy" id="3081148"/>
    <lineage>
        <taxon>Bacteria</taxon>
        <taxon>Pseudomonadati</taxon>
        <taxon>Pseudomonadota</taxon>
        <taxon>Alphaproteobacteria</taxon>
        <taxon>Acetobacterales</taxon>
        <taxon>Acetobacteraceae</taxon>
        <taxon>Sorlinia</taxon>
    </lineage>
</organism>
<comment type="subcellular location">
    <subcellularLocation>
        <location evidence="7">Cytoplasm</location>
    </subcellularLocation>
</comment>
<keyword evidence="4 7" id="KW-0521">NADP</keyword>
<feature type="domain" description="Aldehyde dehydrogenase" evidence="8">
    <location>
        <begin position="5"/>
        <end position="285"/>
    </location>
</feature>
<dbReference type="EC" id="1.2.1.41" evidence="7"/>
<evidence type="ECO:0000256" key="7">
    <source>
        <dbReference type="HAMAP-Rule" id="MF_00412"/>
    </source>
</evidence>
<comment type="pathway">
    <text evidence="1 7">Amino-acid biosynthesis; L-proline biosynthesis; L-glutamate 5-semialdehyde from L-glutamate: step 2/2.</text>
</comment>
<dbReference type="Gene3D" id="3.40.309.10">
    <property type="entry name" value="Aldehyde Dehydrogenase, Chain A, domain 2"/>
    <property type="match status" value="1"/>
</dbReference>
<dbReference type="InterPro" id="IPR016161">
    <property type="entry name" value="Ald_DH/histidinol_DH"/>
</dbReference>
<keyword evidence="3 7" id="KW-0641">Proline biosynthesis</keyword>
<sequence length="418" mass="44673">MLEDASIRDLTALMTAARAAYDVISVSSAAQRHEALMEIASALRKHEAEILEANKLDLAHAEGNAAFLDRLTLTSQRLQDMAEAVERIAALPDPVGKVMQEWTRPNGLVIRQVSTPIGVIGMIFESRPNVGVDAAALCIKSGNAIILRGGSESFHSTQSLMRAVQQGLRHAGLPGATVQSVPDTDRARVTEMLHAQGQIDLLIPRGGKSLVTRVMQESRVPVLAHAEGLCHSFVHQDARLEMARAVTANAKMRRPGICGATETLLLDRAIAPTFLPVLVTDLHALGCHCRGDAAARAILPTLDPASESDFATEWLDAELSIAIVDGVEGACAHIRRYGSGHTEAIITENEAAAESFMRGVPSAVVMWNASTQFCDGGEFGFGGEIGISTGRLHARGPVGVAQLTTYRYEVRGDGQTRP</sequence>
<dbReference type="CDD" id="cd07079">
    <property type="entry name" value="ALDH_F18-19_ProA-GPR"/>
    <property type="match status" value="1"/>
</dbReference>
<reference evidence="9 10" key="1">
    <citation type="submission" date="2023-10" db="EMBL/GenBank/DDBJ databases">
        <title>Sorlinia euscelidii gen. nov., sp. nov., an acetic acid bacteria isolated from the gut of Euscelidius variegatus emitter.</title>
        <authorList>
            <person name="Michoud G."/>
            <person name="Marasco R."/>
            <person name="Seferji K."/>
            <person name="Gonella E."/>
            <person name="Garuglieri E."/>
            <person name="Alma A."/>
            <person name="Mapelli F."/>
            <person name="Borin S."/>
            <person name="Daffonchio D."/>
            <person name="Crotti E."/>
        </authorList>
    </citation>
    <scope>NUCLEOTIDE SEQUENCE [LARGE SCALE GENOMIC DNA]</scope>
    <source>
        <strain evidence="9 10">EV16P</strain>
    </source>
</reference>
<comment type="caution">
    <text evidence="9">The sequence shown here is derived from an EMBL/GenBank/DDBJ whole genome shotgun (WGS) entry which is preliminary data.</text>
</comment>
<dbReference type="InterPro" id="IPR016163">
    <property type="entry name" value="Ald_DH_C"/>
</dbReference>
<gene>
    <name evidence="7" type="primary">proA</name>
    <name evidence="9" type="ORF">DOFOFD_00990</name>
</gene>
<keyword evidence="10" id="KW-1185">Reference proteome</keyword>
<protein>
    <recommendedName>
        <fullName evidence="7">Gamma-glutamyl phosphate reductase</fullName>
        <shortName evidence="7">GPR</shortName>
        <ecNumber evidence="7">1.2.1.41</ecNumber>
    </recommendedName>
    <alternativeName>
        <fullName evidence="7">Glutamate-5-semialdehyde dehydrogenase</fullName>
    </alternativeName>
    <alternativeName>
        <fullName evidence="7">Glutamyl-gamma-semialdehyde dehydrogenase</fullName>
        <shortName evidence="7">GSA dehydrogenase</shortName>
    </alternativeName>
</protein>
<dbReference type="HAMAP" id="MF_00412">
    <property type="entry name" value="ProA"/>
    <property type="match status" value="1"/>
</dbReference>
<dbReference type="Gene3D" id="3.40.605.10">
    <property type="entry name" value="Aldehyde Dehydrogenase, Chain A, domain 1"/>
    <property type="match status" value="1"/>
</dbReference>